<name>A0A9X2HJD9_9SPHN</name>
<protein>
    <recommendedName>
        <fullName evidence="4">Preprotein translocase subunit YajC</fullName>
    </recommendedName>
</protein>
<dbReference type="AlphaFoldDB" id="A0A9X2HJD9"/>
<dbReference type="SUPFAM" id="SSF56935">
    <property type="entry name" value="Porins"/>
    <property type="match status" value="1"/>
</dbReference>
<accession>A0A9X2HJD9</accession>
<evidence type="ECO:0008006" key="4">
    <source>
        <dbReference type="Google" id="ProtNLM"/>
    </source>
</evidence>
<keyword evidence="3" id="KW-1185">Reference proteome</keyword>
<evidence type="ECO:0000256" key="1">
    <source>
        <dbReference type="SAM" id="SignalP"/>
    </source>
</evidence>
<proteinExistence type="predicted"/>
<sequence length="531" mass="55770">MRFLIAALAASAALAAPAAAKDRSKSIEPYVDAGQVLVADLSGGGEVLTYSTIGAGVDASIQTRRVEVQLSYNYERRIAYQRDVADSDTHSGLARAAVRVGAGLSIEGGALATRARNDIRGDAPGNLVGNVRNTSQLYSFYAGPTFQTGDGPASLSAAYRFGYTKVEEPDIYGVDPAAAPLDLYDSAKSHLAQVTASMKAGTILPVGLSIAGAWQREEASQLDQTYDGKFARIDAVLPVARGLAVVGGVGYEKIEITERDALLDGSGNVVRDGAGRFVTDPASPPRIAYEVDGIFWDAGVLYQPSSRLMLEARVGRRYESMSYTGSLQWQMSRRTALQIGVYDSIDSFGRQLSRDLAALPTSFETPHDPFGDAFNGCVFSAAGKNAGQCMDNALGSIASANYRARGVTGILSMNAGPTSFGFGAGYANRRYLVPGSNLVLAATDDDTYFAQFFASQQLDAVSNISGNLYANYYTSGILGAPSVLGAGANGSYARSFGALSATASLGIYTFDVEGEGSSTSAQALLGLRYGF</sequence>
<gene>
    <name evidence="2" type="ORF">M9978_07050</name>
</gene>
<dbReference type="EMBL" id="JAMLDX010000004">
    <property type="protein sequence ID" value="MCP3730184.1"/>
    <property type="molecule type" value="Genomic_DNA"/>
</dbReference>
<evidence type="ECO:0000313" key="2">
    <source>
        <dbReference type="EMBL" id="MCP3730184.1"/>
    </source>
</evidence>
<comment type="caution">
    <text evidence="2">The sequence shown here is derived from an EMBL/GenBank/DDBJ whole genome shotgun (WGS) entry which is preliminary data.</text>
</comment>
<organism evidence="2 3">
    <name type="scientific">Sphingomonas tagetis</name>
    <dbReference type="NCBI Taxonomy" id="2949092"/>
    <lineage>
        <taxon>Bacteria</taxon>
        <taxon>Pseudomonadati</taxon>
        <taxon>Pseudomonadota</taxon>
        <taxon>Alphaproteobacteria</taxon>
        <taxon>Sphingomonadales</taxon>
        <taxon>Sphingomonadaceae</taxon>
        <taxon>Sphingomonas</taxon>
    </lineage>
</organism>
<reference evidence="2" key="1">
    <citation type="submission" date="2022-05" db="EMBL/GenBank/DDBJ databases">
        <title>Sphingomonas sp. strain MG17 Genome sequencing and assembly.</title>
        <authorList>
            <person name="Kim I."/>
        </authorList>
    </citation>
    <scope>NUCLEOTIDE SEQUENCE</scope>
    <source>
        <strain evidence="2">MG17</strain>
    </source>
</reference>
<feature type="signal peptide" evidence="1">
    <location>
        <begin position="1"/>
        <end position="20"/>
    </location>
</feature>
<evidence type="ECO:0000313" key="3">
    <source>
        <dbReference type="Proteomes" id="UP001139451"/>
    </source>
</evidence>
<feature type="chain" id="PRO_5040740668" description="Preprotein translocase subunit YajC" evidence="1">
    <location>
        <begin position="21"/>
        <end position="531"/>
    </location>
</feature>
<dbReference type="Proteomes" id="UP001139451">
    <property type="component" value="Unassembled WGS sequence"/>
</dbReference>
<keyword evidence="1" id="KW-0732">Signal</keyword>
<dbReference type="RefSeq" id="WP_254292297.1">
    <property type="nucleotide sequence ID" value="NZ_JAMLDX010000004.1"/>
</dbReference>